<organism evidence="1 2">
    <name type="scientific">Trichogramma kaykai</name>
    <dbReference type="NCBI Taxonomy" id="54128"/>
    <lineage>
        <taxon>Eukaryota</taxon>
        <taxon>Metazoa</taxon>
        <taxon>Ecdysozoa</taxon>
        <taxon>Arthropoda</taxon>
        <taxon>Hexapoda</taxon>
        <taxon>Insecta</taxon>
        <taxon>Pterygota</taxon>
        <taxon>Neoptera</taxon>
        <taxon>Endopterygota</taxon>
        <taxon>Hymenoptera</taxon>
        <taxon>Apocrita</taxon>
        <taxon>Proctotrupomorpha</taxon>
        <taxon>Chalcidoidea</taxon>
        <taxon>Trichogrammatidae</taxon>
        <taxon>Trichogramma</taxon>
    </lineage>
</organism>
<evidence type="ECO:0000313" key="2">
    <source>
        <dbReference type="Proteomes" id="UP001627154"/>
    </source>
</evidence>
<accession>A0ABD2XG11</accession>
<dbReference type="AlphaFoldDB" id="A0ABD2XG11"/>
<protein>
    <submittedName>
        <fullName evidence="1">Uncharacterized protein</fullName>
    </submittedName>
</protein>
<dbReference type="Proteomes" id="UP001627154">
    <property type="component" value="Unassembled WGS sequence"/>
</dbReference>
<gene>
    <name evidence="1" type="ORF">TKK_003475</name>
</gene>
<proteinExistence type="predicted"/>
<comment type="caution">
    <text evidence="1">The sequence shown here is derived from an EMBL/GenBank/DDBJ whole genome shotgun (WGS) entry which is preliminary data.</text>
</comment>
<sequence length="88" mass="10167">MHWRHNYALFSNTRASHVGPQAFDTIPQHVYIRIRLVIYANVIARDSPRVSRLSESRDLYYIISRACPSNIHSYKIYGIVDAPSATFT</sequence>
<keyword evidence="2" id="KW-1185">Reference proteome</keyword>
<evidence type="ECO:0000313" key="1">
    <source>
        <dbReference type="EMBL" id="KAL3403797.1"/>
    </source>
</evidence>
<name>A0ABD2XG11_9HYME</name>
<reference evidence="1 2" key="1">
    <citation type="journal article" date="2024" name="bioRxiv">
        <title>A reference genome for Trichogramma kaykai: A tiny desert-dwelling parasitoid wasp with competing sex-ratio distorters.</title>
        <authorList>
            <person name="Culotta J."/>
            <person name="Lindsey A.R."/>
        </authorList>
    </citation>
    <scope>NUCLEOTIDE SEQUENCE [LARGE SCALE GENOMIC DNA]</scope>
    <source>
        <strain evidence="1 2">KSX58</strain>
    </source>
</reference>
<dbReference type="EMBL" id="JBJJXI010000028">
    <property type="protein sequence ID" value="KAL3403797.1"/>
    <property type="molecule type" value="Genomic_DNA"/>
</dbReference>